<keyword evidence="7 13" id="KW-0378">Hydrolase</keyword>
<dbReference type="Gene3D" id="3.20.20.70">
    <property type="entry name" value="Aldolase class I"/>
    <property type="match status" value="1"/>
</dbReference>
<evidence type="ECO:0000256" key="11">
    <source>
        <dbReference type="ARBA" id="ARBA00023295"/>
    </source>
</evidence>
<evidence type="ECO:0000313" key="16">
    <source>
        <dbReference type="EMBL" id="OHT04522.1"/>
    </source>
</evidence>
<dbReference type="OrthoDB" id="5795902at2759"/>
<sequence length="394" mass="45112">MLSFLLFGVFSLDNGLALTPPMGWMAWEQFRCEVDCTNHPDTCISEKLFVDMIDNLVSGGWLEYGYQYINIDDCWMGPGRDENDEMYPDQSRFPHNITWLAEYAHKKGVKLGIYNDYGSLTCGGYTGSEGHLLQDAQTFAKWKVDMLKMDGCYSNLLDCGDAYPGMTHFLNKTGRQIMYQCSWPAYDMEMDYTPLPEHCNLWRNWDDIEANWRSILSIIDKWGNTPEWAQYAGPGHWNDPDQLVIGMKGGKLTEVESETQMGIWSILAAPLIMTNDLRDVPDFAKRILQNREVIAVDQDPLGIQGYRVTEWGNDKTVWVKELSNGEWAVALFNRGDVKQTITATFADFLKEGQQTNWHLRDLFLQKDLGNFEGSYTQKDIPAHGIVMLRLTAPK</sequence>
<evidence type="ECO:0000256" key="13">
    <source>
        <dbReference type="RuleBase" id="RU361168"/>
    </source>
</evidence>
<keyword evidence="8 13" id="KW-1015">Disulfide bond</keyword>
<keyword evidence="11 13" id="KW-0326">Glycosidase</keyword>
<dbReference type="EMBL" id="MLAK01000790">
    <property type="protein sequence ID" value="OHT04522.1"/>
    <property type="molecule type" value="Genomic_DNA"/>
</dbReference>
<reference evidence="16" key="1">
    <citation type="submission" date="2016-10" db="EMBL/GenBank/DDBJ databases">
        <authorList>
            <person name="Benchimol M."/>
            <person name="Almeida L.G."/>
            <person name="Vasconcelos A.T."/>
            <person name="Perreira-Neves A."/>
            <person name="Rosa I.A."/>
            <person name="Tasca T."/>
            <person name="Bogo M.R."/>
            <person name="de Souza W."/>
        </authorList>
    </citation>
    <scope>NUCLEOTIDE SEQUENCE [LARGE SCALE GENOMIC DNA]</scope>
    <source>
        <strain evidence="16">K</strain>
    </source>
</reference>
<name>A0A1J4K0N4_9EUKA</name>
<dbReference type="EC" id="3.2.1.22" evidence="4 13"/>
<dbReference type="SUPFAM" id="SSF51445">
    <property type="entry name" value="(Trans)glycosidases"/>
    <property type="match status" value="1"/>
</dbReference>
<dbReference type="PANTHER" id="PTHR11452:SF83">
    <property type="entry name" value="ALPHA-GALACTOSIDASE"/>
    <property type="match status" value="1"/>
</dbReference>
<dbReference type="SUPFAM" id="SSF51011">
    <property type="entry name" value="Glycosyl hydrolase domain"/>
    <property type="match status" value="1"/>
</dbReference>
<dbReference type="PANTHER" id="PTHR11452">
    <property type="entry name" value="ALPHA-GALACTOSIDASE/ALPHA-N-ACETYLGALACTOSAMINIDASE"/>
    <property type="match status" value="1"/>
</dbReference>
<keyword evidence="10" id="KW-0119">Carbohydrate metabolism</keyword>
<dbReference type="GO" id="GO:0005737">
    <property type="term" value="C:cytoplasm"/>
    <property type="evidence" value="ECO:0007669"/>
    <property type="project" value="TreeGrafter"/>
</dbReference>
<dbReference type="InterPro" id="IPR013780">
    <property type="entry name" value="Glyco_hydro_b"/>
</dbReference>
<dbReference type="InterPro" id="IPR041233">
    <property type="entry name" value="Melibiase_C"/>
</dbReference>
<proteinExistence type="inferred from homology"/>
<comment type="catalytic activity">
    <reaction evidence="1 13">
        <text>Hydrolysis of terminal, non-reducing alpha-D-galactose residues in alpha-D-galactosides, including galactose oligosaccharides, galactomannans and galactolipids.</text>
        <dbReference type="EC" id="3.2.1.22"/>
    </reaction>
</comment>
<feature type="domain" description="Alpha galactosidase C-terminal" evidence="15">
    <location>
        <begin position="313"/>
        <end position="390"/>
    </location>
</feature>
<keyword evidence="17" id="KW-1185">Reference proteome</keyword>
<dbReference type="PROSITE" id="PS00512">
    <property type="entry name" value="ALPHA_GALACTOSIDASE"/>
    <property type="match status" value="1"/>
</dbReference>
<evidence type="ECO:0000256" key="8">
    <source>
        <dbReference type="ARBA" id="ARBA00023157"/>
    </source>
</evidence>
<dbReference type="InterPro" id="IPR013785">
    <property type="entry name" value="Aldolase_TIM"/>
</dbReference>
<dbReference type="GO" id="GO:0016139">
    <property type="term" value="P:glycoside catabolic process"/>
    <property type="evidence" value="ECO:0007669"/>
    <property type="project" value="TreeGrafter"/>
</dbReference>
<evidence type="ECO:0000256" key="3">
    <source>
        <dbReference type="ARBA" id="ARBA00009743"/>
    </source>
</evidence>
<dbReference type="InterPro" id="IPR017853">
    <property type="entry name" value="GH"/>
</dbReference>
<keyword evidence="5" id="KW-0964">Secreted</keyword>
<dbReference type="Pfam" id="PF16499">
    <property type="entry name" value="Melibiase_2"/>
    <property type="match status" value="1"/>
</dbReference>
<dbReference type="Gene3D" id="2.60.40.1180">
    <property type="entry name" value="Golgi alpha-mannosidase II"/>
    <property type="match status" value="1"/>
</dbReference>
<evidence type="ECO:0000256" key="5">
    <source>
        <dbReference type="ARBA" id="ARBA00022525"/>
    </source>
</evidence>
<gene>
    <name evidence="16" type="ORF">TRFO_27963</name>
</gene>
<dbReference type="Pfam" id="PF17801">
    <property type="entry name" value="Melibiase_C"/>
    <property type="match status" value="1"/>
</dbReference>
<keyword evidence="12" id="KW-0624">Polysaccharide degradation</keyword>
<dbReference type="GeneID" id="94840579"/>
<dbReference type="GO" id="GO:0004557">
    <property type="term" value="F:alpha-galactosidase activity"/>
    <property type="evidence" value="ECO:0007669"/>
    <property type="project" value="UniProtKB-EC"/>
</dbReference>
<evidence type="ECO:0000256" key="6">
    <source>
        <dbReference type="ARBA" id="ARBA00022729"/>
    </source>
</evidence>
<protein>
    <recommendedName>
        <fullName evidence="4 13">Alpha-galactosidase</fullName>
        <ecNumber evidence="4 13">3.2.1.22</ecNumber>
    </recommendedName>
    <alternativeName>
        <fullName evidence="13">Melibiase</fullName>
    </alternativeName>
</protein>
<accession>A0A1J4K0N4</accession>
<evidence type="ECO:0000256" key="2">
    <source>
        <dbReference type="ARBA" id="ARBA00004613"/>
    </source>
</evidence>
<dbReference type="CDD" id="cd14792">
    <property type="entry name" value="GH27"/>
    <property type="match status" value="1"/>
</dbReference>
<dbReference type="AlphaFoldDB" id="A0A1J4K0N4"/>
<evidence type="ECO:0000259" key="15">
    <source>
        <dbReference type="Pfam" id="PF17801"/>
    </source>
</evidence>
<dbReference type="FunFam" id="2.60.40.1180:FF:000008">
    <property type="entry name" value="Alpha-galactosidase"/>
    <property type="match status" value="1"/>
</dbReference>
<evidence type="ECO:0000256" key="12">
    <source>
        <dbReference type="ARBA" id="ARBA00023326"/>
    </source>
</evidence>
<comment type="similarity">
    <text evidence="3 13">Belongs to the glycosyl hydrolase 27 family.</text>
</comment>
<dbReference type="GO" id="GO:0009311">
    <property type="term" value="P:oligosaccharide metabolic process"/>
    <property type="evidence" value="ECO:0007669"/>
    <property type="project" value="TreeGrafter"/>
</dbReference>
<evidence type="ECO:0000256" key="9">
    <source>
        <dbReference type="ARBA" id="ARBA00023180"/>
    </source>
</evidence>
<keyword evidence="6 14" id="KW-0732">Signal</keyword>
<organism evidence="16 17">
    <name type="scientific">Tritrichomonas foetus</name>
    <dbReference type="NCBI Taxonomy" id="1144522"/>
    <lineage>
        <taxon>Eukaryota</taxon>
        <taxon>Metamonada</taxon>
        <taxon>Parabasalia</taxon>
        <taxon>Tritrichomonadida</taxon>
        <taxon>Tritrichomonadidae</taxon>
        <taxon>Tritrichomonas</taxon>
    </lineage>
</organism>
<comment type="subcellular location">
    <subcellularLocation>
        <location evidence="2">Secreted</location>
    </subcellularLocation>
</comment>
<feature type="chain" id="PRO_5013312205" description="Alpha-galactosidase" evidence="14">
    <location>
        <begin position="18"/>
        <end position="394"/>
    </location>
</feature>
<dbReference type="VEuPathDB" id="TrichDB:TRFO_27963"/>
<dbReference type="Proteomes" id="UP000179807">
    <property type="component" value="Unassembled WGS sequence"/>
</dbReference>
<evidence type="ECO:0000313" key="17">
    <source>
        <dbReference type="Proteomes" id="UP000179807"/>
    </source>
</evidence>
<keyword evidence="9" id="KW-0325">Glycoprotein</keyword>
<evidence type="ECO:0000256" key="1">
    <source>
        <dbReference type="ARBA" id="ARBA00001255"/>
    </source>
</evidence>
<dbReference type="InterPro" id="IPR002241">
    <property type="entry name" value="Glyco_hydro_27"/>
</dbReference>
<evidence type="ECO:0000256" key="14">
    <source>
        <dbReference type="SAM" id="SignalP"/>
    </source>
</evidence>
<dbReference type="PRINTS" id="PR00740">
    <property type="entry name" value="GLHYDRLASE27"/>
</dbReference>
<dbReference type="GO" id="GO:0005576">
    <property type="term" value="C:extracellular region"/>
    <property type="evidence" value="ECO:0007669"/>
    <property type="project" value="UniProtKB-SubCell"/>
</dbReference>
<evidence type="ECO:0000256" key="7">
    <source>
        <dbReference type="ARBA" id="ARBA00022801"/>
    </source>
</evidence>
<dbReference type="FunFam" id="3.20.20.70:FF:000197">
    <property type="entry name" value="Alpha-galactosidase"/>
    <property type="match status" value="1"/>
</dbReference>
<dbReference type="GO" id="GO:0000272">
    <property type="term" value="P:polysaccharide catabolic process"/>
    <property type="evidence" value="ECO:0007669"/>
    <property type="project" value="UniProtKB-KW"/>
</dbReference>
<evidence type="ECO:0000256" key="10">
    <source>
        <dbReference type="ARBA" id="ARBA00023277"/>
    </source>
</evidence>
<dbReference type="InterPro" id="IPR000111">
    <property type="entry name" value="Glyco_hydro_27/36_CS"/>
</dbReference>
<evidence type="ECO:0000256" key="4">
    <source>
        <dbReference type="ARBA" id="ARBA00012755"/>
    </source>
</evidence>
<feature type="signal peptide" evidence="14">
    <location>
        <begin position="1"/>
        <end position="17"/>
    </location>
</feature>
<dbReference type="RefSeq" id="XP_068357658.1">
    <property type="nucleotide sequence ID" value="XM_068505875.1"/>
</dbReference>
<comment type="caution">
    <text evidence="16">The sequence shown here is derived from an EMBL/GenBank/DDBJ whole genome shotgun (WGS) entry which is preliminary data.</text>
</comment>